<proteinExistence type="predicted"/>
<sequence>MILDDPFPSATIDEVSNTAPFATKVSLDTPSVNTAKDAFLFPALHPPPIRVFKFEKKFMDFKEGDECNVVQSIKGDIHPDAVEVFKSHLGEFLVKEKRDVHKIYCKRKEIVFEFVNKDIDQKFQITNLITMDNGTMMEAFKSLNYYQLAKTSLVSKRFRDLIRTNRHRLALLYVSNISMDISPGSLLVTEIFNKRLSPEEYNEWVIRNQYSKQIPLEKFEMAGIQTMQHERRMYQLCANAGRELWNPRVVFFARAELNHENWPLFEHFTRFLTDPFVYLGHVSFDWTTQKEFFNLLINPDTDRLQCHSMKLSIRDTDLDFPNLVTWVKCHLLCDELKIEKELEIYNLFNDDDLNHDETLLDFIMTGGHCTSALIITNYGLTNVLDGLAKKFMDFKEGDECNVVHSIKGDIHPDAVEVFKSHLGEFLVKEKRDVHKIYWERKEIVFEFVNKDINQKCQFIATYF</sequence>
<comment type="caution">
    <text evidence="2">The sequence shown here is derived from an EMBL/GenBank/DDBJ whole genome shotgun (WGS) entry which is preliminary data.</text>
</comment>
<evidence type="ECO:0000313" key="2">
    <source>
        <dbReference type="EMBL" id="KAI1698817.1"/>
    </source>
</evidence>
<dbReference type="Pfam" id="PF00646">
    <property type="entry name" value="F-box"/>
    <property type="match status" value="1"/>
</dbReference>
<dbReference type="EMBL" id="JAKKPZ010000203">
    <property type="protein sequence ID" value="KAI1698817.1"/>
    <property type="molecule type" value="Genomic_DNA"/>
</dbReference>
<protein>
    <recommendedName>
        <fullName evidence="1">F-box domain-containing protein</fullName>
    </recommendedName>
</protein>
<reference evidence="2" key="1">
    <citation type="submission" date="2022-01" db="EMBL/GenBank/DDBJ databases">
        <title>Genome Sequence Resource for Two Populations of Ditylenchus destructor, the Migratory Endoparasitic Phytonematode.</title>
        <authorList>
            <person name="Zhang H."/>
            <person name="Lin R."/>
            <person name="Xie B."/>
        </authorList>
    </citation>
    <scope>NUCLEOTIDE SEQUENCE</scope>
    <source>
        <strain evidence="2">BazhouSP</strain>
    </source>
</reference>
<gene>
    <name evidence="2" type="ORF">DdX_17692</name>
</gene>
<dbReference type="AlphaFoldDB" id="A0AAD4QYS5"/>
<name>A0AAD4QYS5_9BILA</name>
<keyword evidence="3" id="KW-1185">Reference proteome</keyword>
<dbReference type="InterPro" id="IPR001810">
    <property type="entry name" value="F-box_dom"/>
</dbReference>
<evidence type="ECO:0000313" key="3">
    <source>
        <dbReference type="Proteomes" id="UP001201812"/>
    </source>
</evidence>
<evidence type="ECO:0000259" key="1">
    <source>
        <dbReference type="Pfam" id="PF00646"/>
    </source>
</evidence>
<dbReference type="Proteomes" id="UP001201812">
    <property type="component" value="Unassembled WGS sequence"/>
</dbReference>
<organism evidence="2 3">
    <name type="scientific">Ditylenchus destructor</name>
    <dbReference type="NCBI Taxonomy" id="166010"/>
    <lineage>
        <taxon>Eukaryota</taxon>
        <taxon>Metazoa</taxon>
        <taxon>Ecdysozoa</taxon>
        <taxon>Nematoda</taxon>
        <taxon>Chromadorea</taxon>
        <taxon>Rhabditida</taxon>
        <taxon>Tylenchina</taxon>
        <taxon>Tylenchomorpha</taxon>
        <taxon>Sphaerularioidea</taxon>
        <taxon>Anguinidae</taxon>
        <taxon>Anguininae</taxon>
        <taxon>Ditylenchus</taxon>
    </lineage>
</organism>
<accession>A0AAD4QYS5</accession>
<feature type="domain" description="F-box" evidence="1">
    <location>
        <begin position="137"/>
        <end position="166"/>
    </location>
</feature>